<feature type="domain" description="Thioredoxin" evidence="13">
    <location>
        <begin position="394"/>
        <end position="524"/>
    </location>
</feature>
<evidence type="ECO:0000313" key="15">
    <source>
        <dbReference type="Proteomes" id="UP000239156"/>
    </source>
</evidence>
<dbReference type="FunFam" id="3.40.30.10:FF:000107">
    <property type="entry name" value="Protein disulfide-isomerase 5-2"/>
    <property type="match status" value="1"/>
</dbReference>
<dbReference type="GO" id="GO:0005788">
    <property type="term" value="C:endoplasmic reticulum lumen"/>
    <property type="evidence" value="ECO:0007669"/>
    <property type="project" value="UniProtKB-SubCell"/>
</dbReference>
<dbReference type="PANTHER" id="PTHR18929:SF132">
    <property type="entry name" value="PROTEIN DISULFIDE-ISOMERASE A3"/>
    <property type="match status" value="1"/>
</dbReference>
<dbReference type="Proteomes" id="UP000239156">
    <property type="component" value="Unassembled WGS sequence"/>
</dbReference>
<name>A0A2S4V4C8_9BASI</name>
<dbReference type="CDD" id="cd02982">
    <property type="entry name" value="PDI_b'_family"/>
    <property type="match status" value="1"/>
</dbReference>
<feature type="compositionally biased region" description="Acidic residues" evidence="12">
    <location>
        <begin position="550"/>
        <end position="563"/>
    </location>
</feature>
<evidence type="ECO:0000313" key="14">
    <source>
        <dbReference type="EMBL" id="POW04396.1"/>
    </source>
</evidence>
<evidence type="ECO:0000256" key="5">
    <source>
        <dbReference type="ARBA" id="ARBA00022729"/>
    </source>
</evidence>
<evidence type="ECO:0000259" key="13">
    <source>
        <dbReference type="PROSITE" id="PS51352"/>
    </source>
</evidence>
<proteinExistence type="inferred from homology"/>
<dbReference type="FunFam" id="3.40.30.10:FF:000042">
    <property type="entry name" value="protein disulfide-isomerase A2"/>
    <property type="match status" value="1"/>
</dbReference>
<comment type="similarity">
    <text evidence="3">Belongs to the protein disulfide isomerase family.</text>
</comment>
<sequence>YTKALTLVELAAAVLVNNTAIVWLPFGVFSSGDEEAEEGQMGGWTFEVESFGFLATLFALASSIHADAGLNPNDAPDDVIELTSENFDTVVTPAPLILVEFSTCGHCKALMPEYKRAATLLKKGGIPVAKADCTEQSELCAKYEIQGYPTLKIFTNGVSSEYKGPRKADGIVSYMEKRAHPVVTIVTSDNHTDFTKSGNVVVIAYLDHSDKDGLDAFTSFAEAKRDDYVFGVCYDHSSIKEVSSLSQGSIVLWKKFDEGRNDFHGEKLTQESIAKFVNTNSVPLFDELTPANFALYSEIGLPLAYTFIEANNPKREELIKSLEPVAKDHKGHVNFVWIDATKFGDYAKSLNLPGSDWPEFVIQDLSNQDKFPLEPKKEVNKHNIAEFIKLFRAGKVTKSVKSQPIPTKQDDGSYVLVANAFEDVVYANNNHQDVFLEFYAPWCGHCKLLKPIWDNLARSFKDSKDKVLIAKFDATENDIPSTAGIQVQGYPTLKFKPAGSREFIDYDDERELDAMIAFVEKNSVNKVKAVKVELPEPVEGGEGGDQVVFDSEESEPVPEDEDKDAEHDELGIAQHQHPAQIYQTICTSLAKTVQMGKTSSICPRDIQLQIPPAIFPSAPVQCIIEGLCDHCCARCWPGLLCPSPMGFSRRPDRNSVCEPNQPFCRRSVLAARPPCLWKPSRDLGLENELLRSRCLIMELTCALMGSSMILEGNLFTPKAALQNDKNRKNANTSFSLAHLSCLCDLSNVLHGLSKPDNSWKYTSYDGHVRGAVWPMSLPETL</sequence>
<feature type="non-terminal residue" evidence="14">
    <location>
        <position position="1"/>
    </location>
</feature>
<evidence type="ECO:0000256" key="8">
    <source>
        <dbReference type="ARBA" id="ARBA00023157"/>
    </source>
</evidence>
<comment type="caution">
    <text evidence="14">The sequence shown here is derived from an EMBL/GenBank/DDBJ whole genome shotgun (WGS) entry which is preliminary data.</text>
</comment>
<dbReference type="Pfam" id="PF00085">
    <property type="entry name" value="Thioredoxin"/>
    <property type="match status" value="2"/>
</dbReference>
<keyword evidence="6" id="KW-0677">Repeat</keyword>
<evidence type="ECO:0000256" key="2">
    <source>
        <dbReference type="ARBA" id="ARBA00004319"/>
    </source>
</evidence>
<dbReference type="CDD" id="cd02961">
    <property type="entry name" value="PDI_a_family"/>
    <property type="match status" value="1"/>
</dbReference>
<feature type="domain" description="Thioredoxin" evidence="13">
    <location>
        <begin position="49"/>
        <end position="180"/>
    </location>
</feature>
<evidence type="ECO:0000256" key="3">
    <source>
        <dbReference type="ARBA" id="ARBA00006347"/>
    </source>
</evidence>
<dbReference type="CDD" id="cd02995">
    <property type="entry name" value="PDI_a_PDI_a'_C"/>
    <property type="match status" value="1"/>
</dbReference>
<feature type="region of interest" description="Disordered" evidence="12">
    <location>
        <begin position="536"/>
        <end position="566"/>
    </location>
</feature>
<organism evidence="14 15">
    <name type="scientific">Puccinia striiformis</name>
    <dbReference type="NCBI Taxonomy" id="27350"/>
    <lineage>
        <taxon>Eukaryota</taxon>
        <taxon>Fungi</taxon>
        <taxon>Dikarya</taxon>
        <taxon>Basidiomycota</taxon>
        <taxon>Pucciniomycotina</taxon>
        <taxon>Pucciniomycetes</taxon>
        <taxon>Pucciniales</taxon>
        <taxon>Pucciniaceae</taxon>
        <taxon>Puccinia</taxon>
    </lineage>
</organism>
<dbReference type="Pfam" id="PF13848">
    <property type="entry name" value="Thioredoxin_6"/>
    <property type="match status" value="1"/>
</dbReference>
<keyword evidence="5" id="KW-0732">Signal</keyword>
<dbReference type="InterPro" id="IPR017937">
    <property type="entry name" value="Thioredoxin_CS"/>
</dbReference>
<evidence type="ECO:0000256" key="10">
    <source>
        <dbReference type="ARBA" id="ARBA00023284"/>
    </source>
</evidence>
<keyword evidence="10 11" id="KW-0676">Redox-active center</keyword>
<dbReference type="AlphaFoldDB" id="A0A2S4V4C8"/>
<reference evidence="14" key="1">
    <citation type="submission" date="2017-12" db="EMBL/GenBank/DDBJ databases">
        <title>Gene loss provides genomic basis for host adaptation in cereal stripe rust fungi.</title>
        <authorList>
            <person name="Xia C."/>
        </authorList>
    </citation>
    <scope>NUCLEOTIDE SEQUENCE [LARGE SCALE GENOMIC DNA]</scope>
    <source>
        <strain evidence="14">93-210</strain>
    </source>
</reference>
<dbReference type="GO" id="GO:0003756">
    <property type="term" value="F:protein disulfide isomerase activity"/>
    <property type="evidence" value="ECO:0007669"/>
    <property type="project" value="UniProtKB-EC"/>
</dbReference>
<dbReference type="GO" id="GO:0034976">
    <property type="term" value="P:response to endoplasmic reticulum stress"/>
    <property type="evidence" value="ECO:0007669"/>
    <property type="project" value="TreeGrafter"/>
</dbReference>
<evidence type="ECO:0000256" key="1">
    <source>
        <dbReference type="ARBA" id="ARBA00001182"/>
    </source>
</evidence>
<feature type="disulfide bond" description="Redox-active" evidence="11">
    <location>
        <begin position="443"/>
        <end position="446"/>
    </location>
</feature>
<comment type="subcellular location">
    <subcellularLocation>
        <location evidence="2">Endoplasmic reticulum lumen</location>
    </subcellularLocation>
</comment>
<dbReference type="InterPro" id="IPR013766">
    <property type="entry name" value="Thioredoxin_domain"/>
</dbReference>
<evidence type="ECO:0000256" key="6">
    <source>
        <dbReference type="ARBA" id="ARBA00022737"/>
    </source>
</evidence>
<dbReference type="CDD" id="cd02981">
    <property type="entry name" value="PDI_b_family"/>
    <property type="match status" value="1"/>
</dbReference>
<dbReference type="InterPro" id="IPR036249">
    <property type="entry name" value="Thioredoxin-like_sf"/>
</dbReference>
<dbReference type="EC" id="5.3.4.1" evidence="4"/>
<dbReference type="SUPFAM" id="SSF52833">
    <property type="entry name" value="Thioredoxin-like"/>
    <property type="match status" value="4"/>
</dbReference>
<feature type="non-terminal residue" evidence="14">
    <location>
        <position position="781"/>
    </location>
</feature>
<keyword evidence="9" id="KW-0413">Isomerase</keyword>
<evidence type="ECO:0000256" key="12">
    <source>
        <dbReference type="SAM" id="MobiDB-lite"/>
    </source>
</evidence>
<protein>
    <recommendedName>
        <fullName evidence="4">protein disulfide-isomerase</fullName>
        <ecNumber evidence="4">5.3.4.1</ecNumber>
    </recommendedName>
</protein>
<dbReference type="EMBL" id="PKSL01000112">
    <property type="protein sequence ID" value="POW04396.1"/>
    <property type="molecule type" value="Genomic_DNA"/>
</dbReference>
<keyword evidence="7" id="KW-0256">Endoplasmic reticulum</keyword>
<evidence type="ECO:0000256" key="11">
    <source>
        <dbReference type="PIRSR" id="PIRSR605792-51"/>
    </source>
</evidence>
<evidence type="ECO:0000256" key="9">
    <source>
        <dbReference type="ARBA" id="ARBA00023235"/>
    </source>
</evidence>
<dbReference type="GO" id="GO:0006457">
    <property type="term" value="P:protein folding"/>
    <property type="evidence" value="ECO:0007669"/>
    <property type="project" value="TreeGrafter"/>
</dbReference>
<dbReference type="FunFam" id="3.40.30.10:FF:000139">
    <property type="entry name" value="Protein disulfide-isomerase"/>
    <property type="match status" value="1"/>
</dbReference>
<dbReference type="PROSITE" id="PS00194">
    <property type="entry name" value="THIOREDOXIN_1"/>
    <property type="match status" value="2"/>
</dbReference>
<keyword evidence="15" id="KW-1185">Reference proteome</keyword>
<dbReference type="VEuPathDB" id="FungiDB:PSHT_16573"/>
<dbReference type="InterPro" id="IPR005792">
    <property type="entry name" value="Prot_disulphide_isomerase"/>
</dbReference>
<dbReference type="Gene3D" id="3.40.30.10">
    <property type="entry name" value="Glutaredoxin"/>
    <property type="match status" value="4"/>
</dbReference>
<keyword evidence="8 11" id="KW-1015">Disulfide bond</keyword>
<dbReference type="PROSITE" id="PS51352">
    <property type="entry name" value="THIOREDOXIN_2"/>
    <property type="match status" value="2"/>
</dbReference>
<accession>A0A2S4V4C8</accession>
<dbReference type="VEuPathDB" id="FungiDB:PSTT_10430"/>
<gene>
    <name evidence="14" type="ORF">PSTT_10430</name>
</gene>
<dbReference type="PANTHER" id="PTHR18929">
    <property type="entry name" value="PROTEIN DISULFIDE ISOMERASE"/>
    <property type="match status" value="1"/>
</dbReference>
<dbReference type="VEuPathDB" id="FungiDB:PSHT_16574"/>
<feature type="disulfide bond" description="Redox-active" evidence="11">
    <location>
        <begin position="104"/>
        <end position="107"/>
    </location>
</feature>
<comment type="catalytic activity">
    <reaction evidence="1">
        <text>Catalyzes the rearrangement of -S-S- bonds in proteins.</text>
        <dbReference type="EC" id="5.3.4.1"/>
    </reaction>
</comment>
<dbReference type="NCBIfam" id="TIGR01130">
    <property type="entry name" value="ER_PDI_fam"/>
    <property type="match status" value="1"/>
</dbReference>
<evidence type="ECO:0000256" key="4">
    <source>
        <dbReference type="ARBA" id="ARBA00012723"/>
    </source>
</evidence>
<evidence type="ECO:0000256" key="7">
    <source>
        <dbReference type="ARBA" id="ARBA00022824"/>
    </source>
</evidence>